<dbReference type="Proteomes" id="UP000199482">
    <property type="component" value="Chromosome I"/>
</dbReference>
<name>A0A1H1NNP9_9MICO</name>
<evidence type="ECO:0000313" key="3">
    <source>
        <dbReference type="EMBL" id="SDS00567.1"/>
    </source>
</evidence>
<dbReference type="STRING" id="589382.SAMN04489721_0629"/>
<dbReference type="AlphaFoldDB" id="A0A1H1NNP9"/>
<dbReference type="InterPro" id="IPR041698">
    <property type="entry name" value="Methyltransf_25"/>
</dbReference>
<accession>A0A1H1NNP9</accession>
<organism evidence="3 4">
    <name type="scientific">Agromyces flavus</name>
    <dbReference type="NCBI Taxonomy" id="589382"/>
    <lineage>
        <taxon>Bacteria</taxon>
        <taxon>Bacillati</taxon>
        <taxon>Actinomycetota</taxon>
        <taxon>Actinomycetes</taxon>
        <taxon>Micrococcales</taxon>
        <taxon>Microbacteriaceae</taxon>
        <taxon>Agromyces</taxon>
    </lineage>
</organism>
<dbReference type="EMBL" id="LT629755">
    <property type="protein sequence ID" value="SDS00567.1"/>
    <property type="molecule type" value="Genomic_DNA"/>
</dbReference>
<sequence length="292" mass="32004">MERDRDLDLTSGDWLDANRANWDERVPVHVASPFYDRADLRAGGSQLDPIAAAGIARLFPDGLDGVRVLHLQCHFGSDTLSLVNAGATAVGLDFSRPAVEEARRMAAELGVADRARFIEANVYDARHRLPEPESFDLVFTTWGTIGWLPDVAEWARIIAWFLKPGGGLYFADGHPAAFVFDGDGGPGGLPVFSYPYTSTDVIEFDDPSDYADPEARLASSRTVEWIHPLGEVLGAMRDAGLAIERFAEHHEVPWQIFPIAVPKGDGMYGWPAEPWLPLSYEVVASRASAVVE</sequence>
<dbReference type="EMBL" id="SODL02000007">
    <property type="protein sequence ID" value="MCP2369059.1"/>
    <property type="molecule type" value="Genomic_DNA"/>
</dbReference>
<evidence type="ECO:0000313" key="2">
    <source>
        <dbReference type="EMBL" id="MCP2369059.1"/>
    </source>
</evidence>
<keyword evidence="3" id="KW-0489">Methyltransferase</keyword>
<gene>
    <name evidence="2" type="ORF">BCL57_003242</name>
    <name evidence="3" type="ORF">SAMN04489721_0629</name>
</gene>
<dbReference type="Pfam" id="PF13649">
    <property type="entry name" value="Methyltransf_25"/>
    <property type="match status" value="1"/>
</dbReference>
<dbReference type="CDD" id="cd02440">
    <property type="entry name" value="AdoMet_MTases"/>
    <property type="match status" value="1"/>
</dbReference>
<evidence type="ECO:0000259" key="1">
    <source>
        <dbReference type="Pfam" id="PF13649"/>
    </source>
</evidence>
<keyword evidence="3" id="KW-0808">Transferase</keyword>
<reference evidence="2" key="3">
    <citation type="submission" date="2022-06" db="EMBL/GenBank/DDBJ databases">
        <title>Genomic Encyclopedia of Type Strains, Phase III (KMG-III): the genomes of soil and plant-associated and newly described type strains.</title>
        <authorList>
            <person name="Whitman W."/>
        </authorList>
    </citation>
    <scope>NUCLEOTIDE SEQUENCE</scope>
    <source>
        <strain evidence="2">CPCC 202695</strain>
    </source>
</reference>
<protein>
    <submittedName>
        <fullName evidence="3">Methyltransferase domain-containing protein</fullName>
    </submittedName>
    <submittedName>
        <fullName evidence="2">SAM-dependent methyltransferase</fullName>
    </submittedName>
</protein>
<dbReference type="SUPFAM" id="SSF53335">
    <property type="entry name" value="S-adenosyl-L-methionine-dependent methyltransferases"/>
    <property type="match status" value="1"/>
</dbReference>
<dbReference type="Proteomes" id="UP000893823">
    <property type="component" value="Unassembled WGS sequence"/>
</dbReference>
<keyword evidence="5" id="KW-1185">Reference proteome</keyword>
<reference evidence="4" key="2">
    <citation type="submission" date="2016-10" db="EMBL/GenBank/DDBJ databases">
        <authorList>
            <person name="Varghese N."/>
            <person name="Submissions S."/>
        </authorList>
    </citation>
    <scope>NUCLEOTIDE SEQUENCE [LARGE SCALE GENOMIC DNA]</scope>
    <source>
        <strain evidence="4">CPCC 202695</strain>
    </source>
</reference>
<dbReference type="GO" id="GO:0032259">
    <property type="term" value="P:methylation"/>
    <property type="evidence" value="ECO:0007669"/>
    <property type="project" value="UniProtKB-KW"/>
</dbReference>
<feature type="domain" description="Methyltransferase" evidence="1">
    <location>
        <begin position="68"/>
        <end position="166"/>
    </location>
</feature>
<dbReference type="GO" id="GO:0008168">
    <property type="term" value="F:methyltransferase activity"/>
    <property type="evidence" value="ECO:0007669"/>
    <property type="project" value="UniProtKB-KW"/>
</dbReference>
<proteinExistence type="predicted"/>
<reference evidence="3" key="1">
    <citation type="submission" date="2016-10" db="EMBL/GenBank/DDBJ databases">
        <authorList>
            <person name="de Groot N.N."/>
        </authorList>
    </citation>
    <scope>NUCLEOTIDE SEQUENCE [LARGE SCALE GENOMIC DNA]</scope>
    <source>
        <strain evidence="3">CPCC 202695</strain>
    </source>
</reference>
<evidence type="ECO:0000313" key="4">
    <source>
        <dbReference type="Proteomes" id="UP000199482"/>
    </source>
</evidence>
<evidence type="ECO:0000313" key="5">
    <source>
        <dbReference type="Proteomes" id="UP000893823"/>
    </source>
</evidence>
<dbReference type="RefSeq" id="WP_157674922.1">
    <property type="nucleotide sequence ID" value="NZ_BMDN01000007.1"/>
</dbReference>
<dbReference type="Gene3D" id="3.40.50.150">
    <property type="entry name" value="Vaccinia Virus protein VP39"/>
    <property type="match status" value="1"/>
</dbReference>
<dbReference type="InterPro" id="IPR029063">
    <property type="entry name" value="SAM-dependent_MTases_sf"/>
</dbReference>